<accession>A0ABR6RK83</accession>
<reference evidence="1 2" key="1">
    <citation type="submission" date="2020-08" db="EMBL/GenBank/DDBJ databases">
        <title>Functional genomics of gut bacteria from endangered species of beetles.</title>
        <authorList>
            <person name="Carlos-Shanley C."/>
        </authorList>
    </citation>
    <scope>NUCLEOTIDE SEQUENCE [LARGE SCALE GENOMIC DNA]</scope>
    <source>
        <strain evidence="1 2">S00124</strain>
    </source>
</reference>
<dbReference type="EMBL" id="JACHKZ010000033">
    <property type="protein sequence ID" value="MBB6579593.1"/>
    <property type="molecule type" value="Genomic_DNA"/>
</dbReference>
<name>A0ABR6RK83_9BURK</name>
<dbReference type="InterPro" id="IPR021508">
    <property type="entry name" value="Gp17-like"/>
</dbReference>
<sequence length="118" mass="13024">MIEPKLIAVLHAIAGAANVYPDVALPGAQAPWITYQQIGGKSPTSLDQKLIDKRNGVFQISVWAKTRPEATRIALQIEDALSLSALQVIPMGAMRSDYELDTKLFGSRQDFSIWDDRL</sequence>
<protein>
    <recommendedName>
        <fullName evidence="3">DUF3168 domain-containing protein</fullName>
    </recommendedName>
</protein>
<evidence type="ECO:0000313" key="2">
    <source>
        <dbReference type="Proteomes" id="UP000562492"/>
    </source>
</evidence>
<keyword evidence="2" id="KW-1185">Reference proteome</keyword>
<comment type="caution">
    <text evidence="1">The sequence shown here is derived from an EMBL/GenBank/DDBJ whole genome shotgun (WGS) entry which is preliminary data.</text>
</comment>
<gene>
    <name evidence="1" type="ORF">HNP33_003707</name>
</gene>
<dbReference type="RefSeq" id="WP_184711111.1">
    <property type="nucleotide sequence ID" value="NZ_JACHKZ010000033.1"/>
</dbReference>
<dbReference type="Proteomes" id="UP000562492">
    <property type="component" value="Unassembled WGS sequence"/>
</dbReference>
<evidence type="ECO:0008006" key="3">
    <source>
        <dbReference type="Google" id="ProtNLM"/>
    </source>
</evidence>
<organism evidence="1 2">
    <name type="scientific">Comamonas odontotermitis</name>
    <dbReference type="NCBI Taxonomy" id="379895"/>
    <lineage>
        <taxon>Bacteria</taxon>
        <taxon>Pseudomonadati</taxon>
        <taxon>Pseudomonadota</taxon>
        <taxon>Betaproteobacteria</taxon>
        <taxon>Burkholderiales</taxon>
        <taxon>Comamonadaceae</taxon>
        <taxon>Comamonas</taxon>
    </lineage>
</organism>
<evidence type="ECO:0000313" key="1">
    <source>
        <dbReference type="EMBL" id="MBB6579593.1"/>
    </source>
</evidence>
<dbReference type="Pfam" id="PF11367">
    <property type="entry name" value="Tail_completion_gp17"/>
    <property type="match status" value="1"/>
</dbReference>
<proteinExistence type="predicted"/>